<dbReference type="RefSeq" id="WP_133882471.1">
    <property type="nucleotide sequence ID" value="NZ_MWIN01000018.1"/>
</dbReference>
<dbReference type="InterPro" id="IPR059106">
    <property type="entry name" value="WHD_MalT"/>
</dbReference>
<dbReference type="PRINTS" id="PR00038">
    <property type="entry name" value="HTHLUXR"/>
</dbReference>
<dbReference type="Pfam" id="PF25873">
    <property type="entry name" value="WHD_MalT"/>
    <property type="match status" value="1"/>
</dbReference>
<dbReference type="Proteomes" id="UP000295341">
    <property type="component" value="Unassembled WGS sequence"/>
</dbReference>
<keyword evidence="6" id="KW-1185">Reference proteome</keyword>
<keyword evidence="1" id="KW-0805">Transcription regulation</keyword>
<evidence type="ECO:0000256" key="3">
    <source>
        <dbReference type="ARBA" id="ARBA00023163"/>
    </source>
</evidence>
<protein>
    <submittedName>
        <fullName evidence="5">ATP/maltotriose-dependent transcriptional regulator MalT</fullName>
    </submittedName>
</protein>
<comment type="caution">
    <text evidence="5">The sequence shown here is derived from an EMBL/GenBank/DDBJ whole genome shotgun (WGS) entry which is preliminary data.</text>
</comment>
<evidence type="ECO:0000313" key="6">
    <source>
        <dbReference type="Proteomes" id="UP000295341"/>
    </source>
</evidence>
<dbReference type="SMART" id="SM00421">
    <property type="entry name" value="HTH_LUXR"/>
    <property type="match status" value="1"/>
</dbReference>
<evidence type="ECO:0000256" key="1">
    <source>
        <dbReference type="ARBA" id="ARBA00023015"/>
    </source>
</evidence>
<dbReference type="Gene3D" id="3.40.50.300">
    <property type="entry name" value="P-loop containing nucleotide triphosphate hydrolases"/>
    <property type="match status" value="1"/>
</dbReference>
<gene>
    <name evidence="5" type="ORF">DFR24_3342</name>
</gene>
<dbReference type="InterPro" id="IPR027417">
    <property type="entry name" value="P-loop_NTPase"/>
</dbReference>
<evidence type="ECO:0000259" key="4">
    <source>
        <dbReference type="PROSITE" id="PS50043"/>
    </source>
</evidence>
<dbReference type="InterPro" id="IPR011990">
    <property type="entry name" value="TPR-like_helical_dom_sf"/>
</dbReference>
<dbReference type="PANTHER" id="PTHR44688:SF16">
    <property type="entry name" value="DNA-BINDING TRANSCRIPTIONAL ACTIVATOR DEVR_DOSR"/>
    <property type="match status" value="1"/>
</dbReference>
<dbReference type="InterPro" id="IPR000792">
    <property type="entry name" value="Tscrpt_reg_LuxR_C"/>
</dbReference>
<organism evidence="5 6">
    <name type="scientific">Panacagrimonas perspica</name>
    <dbReference type="NCBI Taxonomy" id="381431"/>
    <lineage>
        <taxon>Bacteria</taxon>
        <taxon>Pseudomonadati</taxon>
        <taxon>Pseudomonadota</taxon>
        <taxon>Gammaproteobacteria</taxon>
        <taxon>Nevskiales</taxon>
        <taxon>Nevskiaceae</taxon>
        <taxon>Panacagrimonas</taxon>
    </lineage>
</organism>
<sequence>MKPSAQRILKAKRWELSEAFFEQPKPVVTVTAPAGYGKSTLLSEWRKDVVARGSEVVWLVVAEDDRDGDKLTIDLLHAVAPADAQRSQMLLGGAGTKGKRAVIMALLAEIASRSHRTVLFIDDIHWLADSASEPILRLLIANQPRGLGLVLSGRTQESSLVSEALLEGRLTRFASSQLAFDDAEVAALLRQHDVDPRPALVNGIVERTHGWPAVIRLIAMTLQEDPHHQDAFLRGMVDRRQALTEYLSDVLLSRLPERSATFLLRISLLRRFSVSLVAAATGMADARSLLDDLERRALPFSRSGDPALPYALHPLVREFLLARVNREDPVAIAEQSRRALEWMDANRRVDAAIDLSLDVGDIDAAAALIDRYSRMEARNYGRHSTFLYWTNKLPPEHLNRFPKIQCIRVWSLNVVRRYGEADAILHGLEAQVAEQNSRDVLDPSSQRDYVVRAVELERYIQLTLRDQWVGLAPKVRNWIERWPDSDKMDLGIAHVLIGCGLSASSDFEEALHHLRLGQRYWREVKAHYVAAWADMWAVTTLAKQGQVRQALYECDEAVAEVATHLGGQTPAEIMLQAMRGYLLYEMNRIDEAGAALEYGLTALVEQCSVDSLIMGYVALARIQNSQGSQMDALETLAEGEVLGWAHNLPRLAIAVAAERIDLLLRHGEINQALVVWDDLKCSASRKAGREFDNVLRDKASRIEARAALLTNRSARALELIAPALAHAVETRQRRKQVELLLLKAMATQQGDNLHATFAIVQEALDVAMSQGYIRVFADEGPPLQRLLTAYREQRGDALSPASVAYLQQVQKAFGPRSETSSEAGTAPIGQELTTRELKVLRKLQSGLSNRELADVLFITEGTLKWHLRNIYSKLGVVSRLAAVSAARQMGLIAEEGESRKPERASAR</sequence>
<dbReference type="Gene3D" id="1.25.40.10">
    <property type="entry name" value="Tetratricopeptide repeat domain"/>
    <property type="match status" value="1"/>
</dbReference>
<dbReference type="Gene3D" id="1.10.10.10">
    <property type="entry name" value="Winged helix-like DNA-binding domain superfamily/Winged helix DNA-binding domain"/>
    <property type="match status" value="1"/>
</dbReference>
<name>A0A4S3K2L4_9GAMM</name>
<proteinExistence type="predicted"/>
<dbReference type="Pfam" id="PF00196">
    <property type="entry name" value="GerE"/>
    <property type="match status" value="1"/>
</dbReference>
<keyword evidence="3" id="KW-0804">Transcription</keyword>
<dbReference type="EMBL" id="SOBT01000009">
    <property type="protein sequence ID" value="TDU28960.1"/>
    <property type="molecule type" value="Genomic_DNA"/>
</dbReference>
<dbReference type="PROSITE" id="PS50043">
    <property type="entry name" value="HTH_LUXR_2"/>
    <property type="match status" value="1"/>
</dbReference>
<dbReference type="GO" id="GO:0003677">
    <property type="term" value="F:DNA binding"/>
    <property type="evidence" value="ECO:0007669"/>
    <property type="project" value="UniProtKB-KW"/>
</dbReference>
<dbReference type="InterPro" id="IPR041664">
    <property type="entry name" value="AAA_16"/>
</dbReference>
<keyword evidence="2" id="KW-0238">DNA-binding</keyword>
<dbReference type="GO" id="GO:0006355">
    <property type="term" value="P:regulation of DNA-templated transcription"/>
    <property type="evidence" value="ECO:0007669"/>
    <property type="project" value="InterPro"/>
</dbReference>
<evidence type="ECO:0000256" key="2">
    <source>
        <dbReference type="ARBA" id="ARBA00023125"/>
    </source>
</evidence>
<dbReference type="InterPro" id="IPR041617">
    <property type="entry name" value="TPR_MalT"/>
</dbReference>
<dbReference type="OrthoDB" id="1123107at2"/>
<reference evidence="5 6" key="1">
    <citation type="submission" date="2019-03" db="EMBL/GenBank/DDBJ databases">
        <title>Genomic Encyclopedia of Type Strains, Phase IV (KMG-IV): sequencing the most valuable type-strain genomes for metagenomic binning, comparative biology and taxonomic classification.</title>
        <authorList>
            <person name="Goeker M."/>
        </authorList>
    </citation>
    <scope>NUCLEOTIDE SEQUENCE [LARGE SCALE GENOMIC DNA]</scope>
    <source>
        <strain evidence="5 6">DSM 26377</strain>
    </source>
</reference>
<dbReference type="InterPro" id="IPR036388">
    <property type="entry name" value="WH-like_DNA-bd_sf"/>
</dbReference>
<dbReference type="PANTHER" id="PTHR44688">
    <property type="entry name" value="DNA-BINDING TRANSCRIPTIONAL ACTIVATOR DEVR_DOSR"/>
    <property type="match status" value="1"/>
</dbReference>
<accession>A0A4S3K2L4</accession>
<evidence type="ECO:0000313" key="5">
    <source>
        <dbReference type="EMBL" id="TDU28960.1"/>
    </source>
</evidence>
<dbReference type="Pfam" id="PF17874">
    <property type="entry name" value="TPR_MalT"/>
    <property type="match status" value="1"/>
</dbReference>
<dbReference type="SUPFAM" id="SSF46894">
    <property type="entry name" value="C-terminal effector domain of the bipartite response regulators"/>
    <property type="match status" value="1"/>
</dbReference>
<dbReference type="CDD" id="cd06170">
    <property type="entry name" value="LuxR_C_like"/>
    <property type="match status" value="1"/>
</dbReference>
<dbReference type="SUPFAM" id="SSF52540">
    <property type="entry name" value="P-loop containing nucleoside triphosphate hydrolases"/>
    <property type="match status" value="1"/>
</dbReference>
<feature type="domain" description="HTH luxR-type" evidence="4">
    <location>
        <begin position="825"/>
        <end position="890"/>
    </location>
</feature>
<dbReference type="AlphaFoldDB" id="A0A4S3K2L4"/>
<dbReference type="InterPro" id="IPR016032">
    <property type="entry name" value="Sig_transdc_resp-reg_C-effctor"/>
</dbReference>
<dbReference type="Pfam" id="PF13191">
    <property type="entry name" value="AAA_16"/>
    <property type="match status" value="1"/>
</dbReference>
<dbReference type="SUPFAM" id="SSF48452">
    <property type="entry name" value="TPR-like"/>
    <property type="match status" value="1"/>
</dbReference>